<dbReference type="AlphaFoldDB" id="A0A844AX40"/>
<dbReference type="InterPro" id="IPR002931">
    <property type="entry name" value="Transglutaminase-like"/>
</dbReference>
<comment type="caution">
    <text evidence="2">The sequence shown here is derived from an EMBL/GenBank/DDBJ whole genome shotgun (WGS) entry which is preliminary data.</text>
</comment>
<dbReference type="Proteomes" id="UP000487350">
    <property type="component" value="Unassembled WGS sequence"/>
</dbReference>
<evidence type="ECO:0000259" key="1">
    <source>
        <dbReference type="SMART" id="SM00460"/>
    </source>
</evidence>
<dbReference type="SMART" id="SM00460">
    <property type="entry name" value="TGc"/>
    <property type="match status" value="1"/>
</dbReference>
<gene>
    <name evidence="2" type="ORF">GHT07_17630</name>
</gene>
<dbReference type="RefSeq" id="WP_153586408.1">
    <property type="nucleotide sequence ID" value="NZ_WJBU01000019.1"/>
</dbReference>
<evidence type="ECO:0000313" key="3">
    <source>
        <dbReference type="Proteomes" id="UP000487350"/>
    </source>
</evidence>
<dbReference type="Pfam" id="PF01841">
    <property type="entry name" value="Transglut_core"/>
    <property type="match status" value="1"/>
</dbReference>
<protein>
    <submittedName>
        <fullName evidence="2">Transglutaminase family protein</fullName>
    </submittedName>
</protein>
<dbReference type="OrthoDB" id="5438043at2"/>
<dbReference type="Gene3D" id="3.10.620.30">
    <property type="match status" value="1"/>
</dbReference>
<dbReference type="Gene3D" id="2.60.40.2250">
    <property type="match status" value="1"/>
</dbReference>
<evidence type="ECO:0000313" key="2">
    <source>
        <dbReference type="EMBL" id="MRD49100.1"/>
    </source>
</evidence>
<feature type="domain" description="Transglutaminase-like" evidence="1">
    <location>
        <begin position="167"/>
        <end position="231"/>
    </location>
</feature>
<proteinExistence type="predicted"/>
<dbReference type="PANTHER" id="PTHR33490">
    <property type="entry name" value="BLR5614 PROTEIN-RELATED"/>
    <property type="match status" value="1"/>
</dbReference>
<dbReference type="SUPFAM" id="SSF54001">
    <property type="entry name" value="Cysteine proteinases"/>
    <property type="match status" value="1"/>
</dbReference>
<dbReference type="PANTHER" id="PTHR33490:SF12">
    <property type="entry name" value="BLL5557 PROTEIN"/>
    <property type="match status" value="1"/>
</dbReference>
<accession>A0A844AX40</accession>
<name>A0A844AX40_9BURK</name>
<organism evidence="2 3">
    <name type="scientific">Caenimonas koreensis DSM 17982</name>
    <dbReference type="NCBI Taxonomy" id="1121255"/>
    <lineage>
        <taxon>Bacteria</taxon>
        <taxon>Pseudomonadati</taxon>
        <taxon>Pseudomonadota</taxon>
        <taxon>Betaproteobacteria</taxon>
        <taxon>Burkholderiales</taxon>
        <taxon>Comamonadaceae</taxon>
        <taxon>Caenimonas</taxon>
    </lineage>
</organism>
<sequence>MTLSAPVGLAYNVELSYDVRTSGADFIFNVQAASTAQQRIVLESLGVTQVVPLQDHVDPVTGSRLLRLRANAGPLTLRYAATVDIRHYRALPERIAESQVSDLPGDVLPYLYPSRYCESDKLNSFAMEQFGRMWQGYARVQAICDWVNQHVSFVSGASSGTTSALETLVQRRGVCRDFAHLMIALCRALNIPARFTTGFDYGADPVLGPPDFHAYVEAYVGGRWFMFDPSGTAIPMGFVRLSTGRDAADSAFASMFGDVWATGQMLEIHAVPASDGVLRVPERTSDALSTDAG</sequence>
<keyword evidence="3" id="KW-1185">Reference proteome</keyword>
<dbReference type="EMBL" id="WJBU01000019">
    <property type="protein sequence ID" value="MRD49100.1"/>
    <property type="molecule type" value="Genomic_DNA"/>
</dbReference>
<reference evidence="2 3" key="1">
    <citation type="submission" date="2019-11" db="EMBL/GenBank/DDBJ databases">
        <title>Caenimonas koreensis gen. nov., sp. nov., isolated from activated sludge.</title>
        <authorList>
            <person name="Seung H.R."/>
        </authorList>
    </citation>
    <scope>NUCLEOTIDE SEQUENCE [LARGE SCALE GENOMIC DNA]</scope>
    <source>
        <strain evidence="2 3">EMB320</strain>
    </source>
</reference>
<dbReference type="InterPro" id="IPR038765">
    <property type="entry name" value="Papain-like_cys_pep_sf"/>
</dbReference>